<keyword evidence="3" id="KW-1185">Reference proteome</keyword>
<evidence type="ECO:0000313" key="3">
    <source>
        <dbReference type="Proteomes" id="UP001320159"/>
    </source>
</evidence>
<name>A0AAP2RGK3_9EURY</name>
<keyword evidence="1" id="KW-1133">Transmembrane helix</keyword>
<proteinExistence type="predicted"/>
<evidence type="ECO:0008006" key="4">
    <source>
        <dbReference type="Google" id="ProtNLM"/>
    </source>
</evidence>
<evidence type="ECO:0000313" key="2">
    <source>
        <dbReference type="EMBL" id="MCD1295765.1"/>
    </source>
</evidence>
<accession>A0AAP2RGK3</accession>
<dbReference type="RefSeq" id="WP_230742622.1">
    <property type="nucleotide sequence ID" value="NZ_PGCK01000010.1"/>
</dbReference>
<dbReference type="AlphaFoldDB" id="A0AAP2RGK3"/>
<sequence length="146" mass="15724">MKISKLLLMSSIIFYVFYDILSTLAAFNYLGTFDYEKSALIKASFDMAGVPGFILIKIILSLLALFIAYSLIERYDRLSGFGIGILTGATVSGIFVGTSNMNIVFNGSSIWLMGMDSGTIAAIIILGCSLLGFLLTPGHNATLNAR</sequence>
<evidence type="ECO:0000256" key="1">
    <source>
        <dbReference type="SAM" id="Phobius"/>
    </source>
</evidence>
<keyword evidence="1" id="KW-0812">Transmembrane</keyword>
<feature type="transmembrane region" description="Helical" evidence="1">
    <location>
        <begin position="78"/>
        <end position="98"/>
    </location>
</feature>
<feature type="transmembrane region" description="Helical" evidence="1">
    <location>
        <begin position="50"/>
        <end position="71"/>
    </location>
</feature>
<keyword evidence="1" id="KW-0472">Membrane</keyword>
<feature type="transmembrane region" description="Helical" evidence="1">
    <location>
        <begin position="12"/>
        <end position="30"/>
    </location>
</feature>
<protein>
    <recommendedName>
        <fullName evidence="4">DUF5658 domain-containing protein</fullName>
    </recommendedName>
</protein>
<feature type="transmembrane region" description="Helical" evidence="1">
    <location>
        <begin position="118"/>
        <end position="136"/>
    </location>
</feature>
<comment type="caution">
    <text evidence="2">The sequence shown here is derived from an EMBL/GenBank/DDBJ whole genome shotgun (WGS) entry which is preliminary data.</text>
</comment>
<gene>
    <name evidence="2" type="ORF">CUJ83_12220</name>
</gene>
<dbReference type="Proteomes" id="UP001320159">
    <property type="component" value="Unassembled WGS sequence"/>
</dbReference>
<dbReference type="EMBL" id="PGCK01000010">
    <property type="protein sequence ID" value="MCD1295765.1"/>
    <property type="molecule type" value="Genomic_DNA"/>
</dbReference>
<organism evidence="2 3">
    <name type="scientific">Methanooceanicella nereidis</name>
    <dbReference type="NCBI Taxonomy" id="2052831"/>
    <lineage>
        <taxon>Archaea</taxon>
        <taxon>Methanobacteriati</taxon>
        <taxon>Methanobacteriota</taxon>
        <taxon>Stenosarchaea group</taxon>
        <taxon>Methanomicrobia</taxon>
        <taxon>Methanocellales</taxon>
        <taxon>Methanocellaceae</taxon>
        <taxon>Methanooceanicella</taxon>
    </lineage>
</organism>
<reference evidence="2 3" key="1">
    <citation type="submission" date="2017-11" db="EMBL/GenBank/DDBJ databases">
        <title>Isolation and Characterization of Family Methanocellaceae Species from Potential Methane Hydrate Area Offshore Southwestern Taiwan.</title>
        <authorList>
            <person name="Zhang W.-L."/>
            <person name="Chen W.-C."/>
            <person name="Lai M.-C."/>
            <person name="Chen S.-C."/>
        </authorList>
    </citation>
    <scope>NUCLEOTIDE SEQUENCE [LARGE SCALE GENOMIC DNA]</scope>
    <source>
        <strain evidence="2 3">CWC-04</strain>
    </source>
</reference>